<feature type="transmembrane region" description="Helical" evidence="1">
    <location>
        <begin position="367"/>
        <end position="389"/>
    </location>
</feature>
<name>A0A194Q1B6_PAPXU</name>
<dbReference type="AlphaFoldDB" id="A0A194Q1B6"/>
<dbReference type="Proteomes" id="UP000053268">
    <property type="component" value="Unassembled WGS sequence"/>
</dbReference>
<dbReference type="EMBL" id="KQ459580">
    <property type="protein sequence ID" value="KPI99346.1"/>
    <property type="molecule type" value="Genomic_DNA"/>
</dbReference>
<proteinExistence type="predicted"/>
<sequence>MLGLEGELLETSQRRKHGGPDLATRRGNTIVTWLSCNGEGWGMGPTAVFASAAALFLYSELQATINSGGAPAHPTLLENMLISTMVLGMLALMVHLWVCFTRFFLCYLDTLIRDVNQREDDEIKGNSAFEVKLSVYQSPGVLLEMTTVGLLGGESELVPLGPLTRFLRQQQGQIHITACWFLALCYADFIRKHYCERFTVPYIEQWKNELHVYTARGVDRTIMNLQTFVAKVQQRLGRHESEPPPNSYAQTDSTLYTRRASSVDLRAYAAQLANPCPVGGQRTSDSALYVKKHDGPLPPLPFPIQTSDTTGEAIEKLKHFINLIEWAKCGNDYISTVPTILWAIGASAFAHRLLVSMFRRFMFRRVALWELVLQHLLFVWMVLYSLHFWHVSVGLIKLFIDYCDEEGEILMDEEKLATVNIMQQWVIWLFGVSPLAVYWYTRPRRSSPPIMIWITTSPWQRREMGPYGYYLNRPFSSLQSLTNLSLQERTLTLRRAVSDSKIIIREPPKKRRISKSI</sequence>
<feature type="transmembrane region" description="Helical" evidence="1">
    <location>
        <begin position="80"/>
        <end position="98"/>
    </location>
</feature>
<evidence type="ECO:0000313" key="2">
    <source>
        <dbReference type="EMBL" id="KPI99346.1"/>
    </source>
</evidence>
<feature type="transmembrane region" description="Helical" evidence="1">
    <location>
        <begin position="421"/>
        <end position="441"/>
    </location>
</feature>
<keyword evidence="1" id="KW-0472">Membrane</keyword>
<keyword evidence="1" id="KW-0812">Transmembrane</keyword>
<evidence type="ECO:0000256" key="1">
    <source>
        <dbReference type="SAM" id="Phobius"/>
    </source>
</evidence>
<evidence type="ECO:0000313" key="3">
    <source>
        <dbReference type="Proteomes" id="UP000053268"/>
    </source>
</evidence>
<keyword evidence="3" id="KW-1185">Reference proteome</keyword>
<reference evidence="2 3" key="1">
    <citation type="journal article" date="2015" name="Nat. Commun.">
        <title>Outbred genome sequencing and CRISPR/Cas9 gene editing in butterflies.</title>
        <authorList>
            <person name="Li X."/>
            <person name="Fan D."/>
            <person name="Zhang W."/>
            <person name="Liu G."/>
            <person name="Zhang L."/>
            <person name="Zhao L."/>
            <person name="Fang X."/>
            <person name="Chen L."/>
            <person name="Dong Y."/>
            <person name="Chen Y."/>
            <person name="Ding Y."/>
            <person name="Zhao R."/>
            <person name="Feng M."/>
            <person name="Zhu Y."/>
            <person name="Feng Y."/>
            <person name="Jiang X."/>
            <person name="Zhu D."/>
            <person name="Xiang H."/>
            <person name="Feng X."/>
            <person name="Li S."/>
            <person name="Wang J."/>
            <person name="Zhang G."/>
            <person name="Kronforst M.R."/>
            <person name="Wang W."/>
        </authorList>
    </citation>
    <scope>NUCLEOTIDE SEQUENCE [LARGE SCALE GENOMIC DNA]</scope>
    <source>
        <strain evidence="2">Ya'a_city_454_Px</strain>
        <tissue evidence="2">Whole body</tissue>
    </source>
</reference>
<protein>
    <submittedName>
        <fullName evidence="2">Uncharacterized protein</fullName>
    </submittedName>
</protein>
<accession>A0A194Q1B6</accession>
<gene>
    <name evidence="2" type="ORF">RR46_05530</name>
</gene>
<keyword evidence="1" id="KW-1133">Transmembrane helix</keyword>
<organism evidence="2 3">
    <name type="scientific">Papilio xuthus</name>
    <name type="common">Asian swallowtail butterfly</name>
    <dbReference type="NCBI Taxonomy" id="66420"/>
    <lineage>
        <taxon>Eukaryota</taxon>
        <taxon>Metazoa</taxon>
        <taxon>Ecdysozoa</taxon>
        <taxon>Arthropoda</taxon>
        <taxon>Hexapoda</taxon>
        <taxon>Insecta</taxon>
        <taxon>Pterygota</taxon>
        <taxon>Neoptera</taxon>
        <taxon>Endopterygota</taxon>
        <taxon>Lepidoptera</taxon>
        <taxon>Glossata</taxon>
        <taxon>Ditrysia</taxon>
        <taxon>Papilionoidea</taxon>
        <taxon>Papilionidae</taxon>
        <taxon>Papilioninae</taxon>
        <taxon>Papilio</taxon>
    </lineage>
</organism>